<proteinExistence type="predicted"/>
<feature type="compositionally biased region" description="Basic and acidic residues" evidence="1">
    <location>
        <begin position="30"/>
        <end position="50"/>
    </location>
</feature>
<gene>
    <name evidence="2" type="ORF">Cvel_6512</name>
</gene>
<evidence type="ECO:0000256" key="1">
    <source>
        <dbReference type="SAM" id="MobiDB-lite"/>
    </source>
</evidence>
<dbReference type="AlphaFoldDB" id="A0A0G4HEQ1"/>
<organism evidence="2">
    <name type="scientific">Chromera velia CCMP2878</name>
    <dbReference type="NCBI Taxonomy" id="1169474"/>
    <lineage>
        <taxon>Eukaryota</taxon>
        <taxon>Sar</taxon>
        <taxon>Alveolata</taxon>
        <taxon>Colpodellida</taxon>
        <taxon>Chromeraceae</taxon>
        <taxon>Chromera</taxon>
    </lineage>
</organism>
<protein>
    <submittedName>
        <fullName evidence="2">Uncharacterized protein</fullName>
    </submittedName>
</protein>
<dbReference type="EMBL" id="CDMZ01002429">
    <property type="protein sequence ID" value="CEM42331.1"/>
    <property type="molecule type" value="Genomic_DNA"/>
</dbReference>
<dbReference type="VEuPathDB" id="CryptoDB:Cvel_6512"/>
<reference evidence="2" key="1">
    <citation type="submission" date="2014-11" db="EMBL/GenBank/DDBJ databases">
        <authorList>
            <person name="Otto D Thomas"/>
            <person name="Naeem Raeece"/>
        </authorList>
    </citation>
    <scope>NUCLEOTIDE SEQUENCE</scope>
</reference>
<evidence type="ECO:0000313" key="2">
    <source>
        <dbReference type="EMBL" id="CEM42331.1"/>
    </source>
</evidence>
<accession>A0A0G4HEQ1</accession>
<feature type="region of interest" description="Disordered" evidence="1">
    <location>
        <begin position="27"/>
        <end position="103"/>
    </location>
</feature>
<sequence>MSVHLARALSDQSVGRSQCGSLYRGITVSDELKDSGAAEDKHDRAERGEGRAYVYSPPVSPRTLEARDSTGSPGRNRGVLVSGGSPRMSPRKQVTLMLGDDDD</sequence>
<name>A0A0G4HEQ1_9ALVE</name>